<evidence type="ECO:0000313" key="3">
    <source>
        <dbReference type="RefSeq" id="XP_028966536.1"/>
    </source>
</evidence>
<dbReference type="InterPro" id="IPR015655">
    <property type="entry name" value="PP2C"/>
</dbReference>
<dbReference type="KEGG" id="goe:100908827"/>
<gene>
    <name evidence="3" type="primary">LOC100908827</name>
</gene>
<evidence type="ECO:0000313" key="2">
    <source>
        <dbReference type="Proteomes" id="UP000694867"/>
    </source>
</evidence>
<dbReference type="PROSITE" id="PS51746">
    <property type="entry name" value="PPM_2"/>
    <property type="match status" value="1"/>
</dbReference>
<organism evidence="2 3">
    <name type="scientific">Galendromus occidentalis</name>
    <name type="common">western predatory mite</name>
    <dbReference type="NCBI Taxonomy" id="34638"/>
    <lineage>
        <taxon>Eukaryota</taxon>
        <taxon>Metazoa</taxon>
        <taxon>Ecdysozoa</taxon>
        <taxon>Arthropoda</taxon>
        <taxon>Chelicerata</taxon>
        <taxon>Arachnida</taxon>
        <taxon>Acari</taxon>
        <taxon>Parasitiformes</taxon>
        <taxon>Mesostigmata</taxon>
        <taxon>Gamasina</taxon>
        <taxon>Phytoseioidea</taxon>
        <taxon>Phytoseiidae</taxon>
        <taxon>Typhlodrominae</taxon>
        <taxon>Galendromus</taxon>
    </lineage>
</organism>
<dbReference type="RefSeq" id="XP_028966536.1">
    <property type="nucleotide sequence ID" value="XM_029110703.1"/>
</dbReference>
<dbReference type="Proteomes" id="UP000694867">
    <property type="component" value="Unplaced"/>
</dbReference>
<dbReference type="Pfam" id="PF00481">
    <property type="entry name" value="PP2C"/>
    <property type="match status" value="1"/>
</dbReference>
<dbReference type="GeneID" id="100908827"/>
<dbReference type="PANTHER" id="PTHR13832:SF827">
    <property type="entry name" value="PROTEIN PHOSPHATASE 1L"/>
    <property type="match status" value="1"/>
</dbReference>
<dbReference type="GO" id="GO:0004722">
    <property type="term" value="F:protein serine/threonine phosphatase activity"/>
    <property type="evidence" value="ECO:0007669"/>
    <property type="project" value="InterPro"/>
</dbReference>
<accession>A0AAJ7SEE1</accession>
<dbReference type="AlphaFoldDB" id="A0AAJ7SEE1"/>
<dbReference type="InterPro" id="IPR036457">
    <property type="entry name" value="PPM-type-like_dom_sf"/>
</dbReference>
<keyword evidence="2" id="KW-1185">Reference proteome</keyword>
<reference evidence="3" key="1">
    <citation type="submission" date="2025-08" db="UniProtKB">
        <authorList>
            <consortium name="RefSeq"/>
        </authorList>
    </citation>
    <scope>IDENTIFICATION</scope>
</reference>
<sequence length="452" mass="50626">MPTNLANLPEEIPMSDGDDWTHALPVCPRSRLGTLTNQLYQSNGYKKEKHSFHEIGFNYLRDDIGIYAVFSGSGSVRCAKFAALTFPAELLFGQLEMNQTPEQIICTLKDAWSFVDKQYLASIDDLMLESVRIKIASENLVSSLGFQDSQLQSLADPSRLALIQRELNSTASGLLCVTVGDRLVLSYAGECVAVLAHQKEGAAGKEMKSDPWDASVLTCGHNRENEDEKLRLGAQILIDLDLAEVRQTRFLGHPVLKSLPELRIQPEELVLNIQPTWKFLILASPGVFEVLSHLKPNCQDISELADCLCQQIREEFIKCTAHDQSGNVLNRVSQNVVEELGSRHFRAFSDNPRSQNERPDMTIMIRVFDESILEHRPPSQAPSRTSSSMASTVSNTMSSIYDSRDCFEHSNAPIPAYVNFTRFIENARRDPTVPSWWLEPAVPDSNREKSSI</sequence>
<dbReference type="PANTHER" id="PTHR13832">
    <property type="entry name" value="PROTEIN PHOSPHATASE 2C"/>
    <property type="match status" value="1"/>
</dbReference>
<dbReference type="InterPro" id="IPR001932">
    <property type="entry name" value="PPM-type_phosphatase-like_dom"/>
</dbReference>
<dbReference type="SUPFAM" id="SSF81606">
    <property type="entry name" value="PP2C-like"/>
    <property type="match status" value="1"/>
</dbReference>
<proteinExistence type="predicted"/>
<keyword evidence="3" id="KW-0418">Kinase</keyword>
<name>A0AAJ7SEE1_9ACAR</name>
<dbReference type="SMART" id="SM00332">
    <property type="entry name" value="PP2Cc"/>
    <property type="match status" value="1"/>
</dbReference>
<dbReference type="GO" id="GO:0016301">
    <property type="term" value="F:kinase activity"/>
    <property type="evidence" value="ECO:0007669"/>
    <property type="project" value="UniProtKB-KW"/>
</dbReference>
<protein>
    <submittedName>
        <fullName evidence="3">TGF-beta-activated kinase 1 and MAP3K7-binding protein 1</fullName>
    </submittedName>
</protein>
<dbReference type="Gene3D" id="3.60.40.10">
    <property type="entry name" value="PPM-type phosphatase domain"/>
    <property type="match status" value="1"/>
</dbReference>
<evidence type="ECO:0000259" key="1">
    <source>
        <dbReference type="PROSITE" id="PS51746"/>
    </source>
</evidence>
<feature type="domain" description="PPM-type phosphatase" evidence="1">
    <location>
        <begin position="36"/>
        <end position="368"/>
    </location>
</feature>
<keyword evidence="3" id="KW-0808">Transferase</keyword>